<sequence length="141" mass="15116">MSLPSDSWETVLFFQDSGCGRQERPLYAAVEDWTALCHRQYQGCAEKEKACHVGGTLLLAPKRIAHPHPFGSVQGTIWLGAVLQGSPSIAHSACPTLAAGVQPTSCGGDVCVWSPQSRGTDRRRAEGVKMLREASKSVLPA</sequence>
<proteinExistence type="predicted"/>
<evidence type="ECO:0000313" key="3">
    <source>
        <dbReference type="Proteomes" id="UP000335636"/>
    </source>
</evidence>
<dbReference type="EMBL" id="CABDUW010000531">
    <property type="protein sequence ID" value="VTJ70922.1"/>
    <property type="molecule type" value="Genomic_DNA"/>
</dbReference>
<dbReference type="EMBL" id="WJEC01000157">
    <property type="protein sequence ID" value="KAF7485230.1"/>
    <property type="molecule type" value="Genomic_DNA"/>
</dbReference>
<organism evidence="2 3">
    <name type="scientific">Marmota monax</name>
    <name type="common">Woodchuck</name>
    <dbReference type="NCBI Taxonomy" id="9995"/>
    <lineage>
        <taxon>Eukaryota</taxon>
        <taxon>Metazoa</taxon>
        <taxon>Chordata</taxon>
        <taxon>Craniata</taxon>
        <taxon>Vertebrata</taxon>
        <taxon>Euteleostomi</taxon>
        <taxon>Mammalia</taxon>
        <taxon>Eutheria</taxon>
        <taxon>Euarchontoglires</taxon>
        <taxon>Glires</taxon>
        <taxon>Rodentia</taxon>
        <taxon>Sciuromorpha</taxon>
        <taxon>Sciuridae</taxon>
        <taxon>Xerinae</taxon>
        <taxon>Marmotini</taxon>
        <taxon>Marmota</taxon>
    </lineage>
</organism>
<evidence type="ECO:0000313" key="1">
    <source>
        <dbReference type="EMBL" id="KAF7485230.1"/>
    </source>
</evidence>
<name>A0A5E4BQG6_MARMO</name>
<protein>
    <submittedName>
        <fullName evidence="2">Uncharacterized protein</fullName>
    </submittedName>
</protein>
<dbReference type="Proteomes" id="UP000662637">
    <property type="component" value="Unassembled WGS sequence"/>
</dbReference>
<evidence type="ECO:0000313" key="2">
    <source>
        <dbReference type="EMBL" id="VTJ70922.1"/>
    </source>
</evidence>
<accession>A0A5E4BQG6</accession>
<keyword evidence="3" id="KW-1185">Reference proteome</keyword>
<reference evidence="2 3" key="1">
    <citation type="submission" date="2019-04" db="EMBL/GenBank/DDBJ databases">
        <authorList>
            <person name="Alioto T."/>
            <person name="Alioto T."/>
        </authorList>
    </citation>
    <scope>NUCLEOTIDE SEQUENCE [LARGE SCALE GENOMIC DNA]</scope>
</reference>
<reference evidence="1" key="2">
    <citation type="submission" date="2020-08" db="EMBL/GenBank/DDBJ databases">
        <authorList>
            <person name="Shumante A."/>
            <person name="Zimin A.V."/>
            <person name="Puiu D."/>
            <person name="Salzberg S.L."/>
        </authorList>
    </citation>
    <scope>NUCLEOTIDE SEQUENCE</scope>
    <source>
        <strain evidence="1">WC2-LM</strain>
        <tissue evidence="1">Liver</tissue>
    </source>
</reference>
<dbReference type="AlphaFoldDB" id="A0A5E4BQG6"/>
<dbReference type="Proteomes" id="UP000335636">
    <property type="component" value="Unassembled WGS sequence"/>
</dbReference>
<gene>
    <name evidence="1" type="ORF">GHT09_003217</name>
    <name evidence="2" type="ORF">MONAX_5E039109</name>
</gene>